<dbReference type="Pfam" id="PF00201">
    <property type="entry name" value="UDPGT"/>
    <property type="match status" value="1"/>
</dbReference>
<comment type="similarity">
    <text evidence="1 4">Belongs to the UDP-glycosyltransferase family.</text>
</comment>
<dbReference type="GO" id="GO:0080043">
    <property type="term" value="F:quercetin 3-O-glucosyltransferase activity"/>
    <property type="evidence" value="ECO:0007669"/>
    <property type="project" value="TreeGrafter"/>
</dbReference>
<name>A0A0D6QYF3_ARACU</name>
<dbReference type="InterPro" id="IPR058980">
    <property type="entry name" value="Glyco_transf_N"/>
</dbReference>
<dbReference type="PANTHER" id="PTHR11926:SF1412">
    <property type="entry name" value="UDP-GLYCOSYLTRANSFERASE 83A1-LIKE"/>
    <property type="match status" value="1"/>
</dbReference>
<evidence type="ECO:0000256" key="4">
    <source>
        <dbReference type="RuleBase" id="RU003718"/>
    </source>
</evidence>
<sequence length="478" mass="53576">MGSNVNSPHAVMVPFPAQGHVNPMMQLARKLAVEEGFIITFVNTDHHHQRIIEANSNEKSGLLAEAKAVGIRLVSISDGLDPSESRNQFAKLTNSLETISGPLLCKLIEEMEEMEQDRVTCLISDLSVTDWVFKATKHLNLSRGIFWSALNATYATFYRAQSLVSAGIIPSNGIFKEHKMVEYVSCLPPLHSSQLTWLLSRSDEDNAFLFNMILRNIESARGQWCVSNTLYELEAPVLNSFPKEDCVYPIGPLIPSEFFNTEDERIEPGMTTGFWAEEECLAWLDKQSGRSVIYVAFGSIAILNHAQLEEFALGLEATQRPFLWVLRSDLLNGEPVELPCGFKERTKHVACFVSWAPQLEVLSHTSVACFITHCGWNSTLESITMGVPLLCWPYFADQFLNCSFVVDVWRVGLALKANKEGIVEKGEIKEAVEKLLAQHEGLEIRNRITKLKEIARDSVKPGGSSYINFKKFVDAMKN</sequence>
<dbReference type="PANTHER" id="PTHR11926">
    <property type="entry name" value="GLUCOSYL/GLUCURONOSYL TRANSFERASES"/>
    <property type="match status" value="1"/>
</dbReference>
<dbReference type="GO" id="GO:0080044">
    <property type="term" value="F:quercetin 7-O-glucosyltransferase activity"/>
    <property type="evidence" value="ECO:0007669"/>
    <property type="project" value="TreeGrafter"/>
</dbReference>
<dbReference type="Gene3D" id="3.40.50.2000">
    <property type="entry name" value="Glycogen Phosphorylase B"/>
    <property type="match status" value="2"/>
</dbReference>
<keyword evidence="3 4" id="KW-0808">Transferase</keyword>
<proteinExistence type="inferred from homology"/>
<dbReference type="Pfam" id="PF26168">
    <property type="entry name" value="Glyco_transf_N"/>
    <property type="match status" value="1"/>
</dbReference>
<dbReference type="EC" id="2.4.1.-" evidence="5"/>
<dbReference type="EMBL" id="GCKF01040098">
    <property type="protein sequence ID" value="JAG95584.1"/>
    <property type="molecule type" value="Transcribed_RNA"/>
</dbReference>
<evidence type="ECO:0000256" key="2">
    <source>
        <dbReference type="ARBA" id="ARBA00022676"/>
    </source>
</evidence>
<evidence type="ECO:0000313" key="7">
    <source>
        <dbReference type="EMBL" id="JAG95584.1"/>
    </source>
</evidence>
<evidence type="ECO:0000259" key="6">
    <source>
        <dbReference type="Pfam" id="PF26168"/>
    </source>
</evidence>
<reference evidence="7" key="1">
    <citation type="submission" date="2015-03" db="EMBL/GenBank/DDBJ databases">
        <title>A transcriptome of Araucaria cunninghamii, an australian fine timber species.</title>
        <authorList>
            <person name="Jing Yi C.J.Y."/>
            <person name="Yin San L.Y.S."/>
            <person name="Abdul Karim S.S."/>
            <person name="Wan Azmi N.N."/>
            <person name="Hercus R.R."/>
            <person name="Croft L.L."/>
        </authorList>
    </citation>
    <scope>NUCLEOTIDE SEQUENCE</scope>
    <source>
        <strain evidence="7">MI0301</strain>
        <tissue evidence="7">Leaf</tissue>
    </source>
</reference>
<keyword evidence="2 4" id="KW-0328">Glycosyltransferase</keyword>
<dbReference type="CDD" id="cd03784">
    <property type="entry name" value="GT1_Gtf-like"/>
    <property type="match status" value="1"/>
</dbReference>
<dbReference type="InterPro" id="IPR035595">
    <property type="entry name" value="UDP_glycos_trans_CS"/>
</dbReference>
<evidence type="ECO:0000256" key="1">
    <source>
        <dbReference type="ARBA" id="ARBA00009995"/>
    </source>
</evidence>
<accession>A0A0D6QYF3</accession>
<dbReference type="PROSITE" id="PS00375">
    <property type="entry name" value="UDPGT"/>
    <property type="match status" value="1"/>
</dbReference>
<feature type="domain" description="Glycosyltransferase N-terminal" evidence="6">
    <location>
        <begin position="11"/>
        <end position="49"/>
    </location>
</feature>
<dbReference type="InterPro" id="IPR002213">
    <property type="entry name" value="UDP_glucos_trans"/>
</dbReference>
<evidence type="ECO:0000256" key="3">
    <source>
        <dbReference type="ARBA" id="ARBA00022679"/>
    </source>
</evidence>
<evidence type="ECO:0000256" key="5">
    <source>
        <dbReference type="RuleBase" id="RU362057"/>
    </source>
</evidence>
<dbReference type="FunFam" id="3.40.50.2000:FF:000078">
    <property type="entry name" value="Glycosyltransferase"/>
    <property type="match status" value="1"/>
</dbReference>
<dbReference type="AlphaFoldDB" id="A0A0D6QYF3"/>
<protein>
    <recommendedName>
        <fullName evidence="5">Glycosyltransferase</fullName>
        <ecNumber evidence="5">2.4.1.-</ecNumber>
    </recommendedName>
</protein>
<organism evidence="7">
    <name type="scientific">Araucaria cunninghamii</name>
    <name type="common">Hoop pine</name>
    <name type="synonym">Moreton Bay pine</name>
    <dbReference type="NCBI Taxonomy" id="56994"/>
    <lineage>
        <taxon>Eukaryota</taxon>
        <taxon>Viridiplantae</taxon>
        <taxon>Streptophyta</taxon>
        <taxon>Embryophyta</taxon>
        <taxon>Tracheophyta</taxon>
        <taxon>Spermatophyta</taxon>
        <taxon>Pinopsida</taxon>
        <taxon>Pinidae</taxon>
        <taxon>Conifers II</taxon>
        <taxon>Araucariales</taxon>
        <taxon>Araucariaceae</taxon>
        <taxon>Araucaria</taxon>
    </lineage>
</organism>
<dbReference type="SUPFAM" id="SSF53756">
    <property type="entry name" value="UDP-Glycosyltransferase/glycogen phosphorylase"/>
    <property type="match status" value="1"/>
</dbReference>